<keyword evidence="1" id="KW-0042">Antenna complex</keyword>
<evidence type="ECO:0008006" key="5">
    <source>
        <dbReference type="Google" id="ProtNLM"/>
    </source>
</evidence>
<sequence length="225" mass="25633">MRITQKEPQAILEIIKQDSWNYDSGGNLLNNLLESFQEGFPVRNVLQLVESQNEESVRAGSWILSELGVKACEVFQSTKLLIDSSDPKVRFHYLDCILMCATESDGDSIGKVLFLLEDEASFVRWRAMDILCKLDATQISSGLSWMESVDREHTVMYSELQLLRDSLHESVSFQLLEEYVKDGSPIQKKVTIVVAIRKRLEPQKIVQLAKTSKDDDAIRFCKSLL</sequence>
<protein>
    <recommendedName>
        <fullName evidence="5">HEAT repeat domain-containing protein</fullName>
    </recommendedName>
</protein>
<name>A0A6M0SAD0_9CYAN</name>
<evidence type="ECO:0000256" key="2">
    <source>
        <dbReference type="ARBA" id="ARBA00022738"/>
    </source>
</evidence>
<keyword evidence="2" id="KW-0605">Phycobilisome</keyword>
<gene>
    <name evidence="3" type="ORF">D0962_21120</name>
</gene>
<dbReference type="RefSeq" id="WP_163666209.1">
    <property type="nucleotide sequence ID" value="NZ_QZCE01000002.1"/>
</dbReference>
<evidence type="ECO:0000256" key="1">
    <source>
        <dbReference type="ARBA" id="ARBA00022549"/>
    </source>
</evidence>
<proteinExistence type="predicted"/>
<comment type="caution">
    <text evidence="3">The sequence shown here is derived from an EMBL/GenBank/DDBJ whole genome shotgun (WGS) entry which is preliminary data.</text>
</comment>
<accession>A0A6M0SAD0</accession>
<evidence type="ECO:0000313" key="3">
    <source>
        <dbReference type="EMBL" id="NEZ65246.1"/>
    </source>
</evidence>
<dbReference type="Gene3D" id="1.25.10.10">
    <property type="entry name" value="Leucine-rich Repeat Variant"/>
    <property type="match status" value="1"/>
</dbReference>
<evidence type="ECO:0000313" key="4">
    <source>
        <dbReference type="Proteomes" id="UP000473574"/>
    </source>
</evidence>
<dbReference type="InterPro" id="IPR011989">
    <property type="entry name" value="ARM-like"/>
</dbReference>
<organism evidence="3 4">
    <name type="scientific">Adonisia turfae CCMR0082</name>
    <dbReference type="NCBI Taxonomy" id="2304604"/>
    <lineage>
        <taxon>Bacteria</taxon>
        <taxon>Bacillati</taxon>
        <taxon>Cyanobacteriota</taxon>
        <taxon>Adonisia</taxon>
        <taxon>Adonisia turfae</taxon>
    </lineage>
</organism>
<dbReference type="SUPFAM" id="SSF48371">
    <property type="entry name" value="ARM repeat"/>
    <property type="match status" value="1"/>
</dbReference>
<dbReference type="AlphaFoldDB" id="A0A6M0SAD0"/>
<reference evidence="3 4" key="1">
    <citation type="journal article" date="2020" name="Microb. Ecol.">
        <title>Ecogenomics of the Marine Benthic Filamentous Cyanobacterium Adonisia.</title>
        <authorList>
            <person name="Walter J.M."/>
            <person name="Coutinho F.H."/>
            <person name="Leomil L."/>
            <person name="Hargreaves P.I."/>
            <person name="Campeao M.E."/>
            <person name="Vieira V.V."/>
            <person name="Silva B.S."/>
            <person name="Fistarol G.O."/>
            <person name="Salomon P.S."/>
            <person name="Sawabe T."/>
            <person name="Mino S."/>
            <person name="Hosokawa M."/>
            <person name="Miyashita H."/>
            <person name="Maruyama F."/>
            <person name="van Verk M.C."/>
            <person name="Dutilh B.E."/>
            <person name="Thompson C.C."/>
            <person name="Thompson F.L."/>
        </authorList>
    </citation>
    <scope>NUCLEOTIDE SEQUENCE [LARGE SCALE GENOMIC DNA]</scope>
    <source>
        <strain evidence="3 4">CCMR0082</strain>
    </source>
</reference>
<dbReference type="InterPro" id="IPR016024">
    <property type="entry name" value="ARM-type_fold"/>
</dbReference>
<dbReference type="EMBL" id="QZCE01000002">
    <property type="protein sequence ID" value="NEZ65246.1"/>
    <property type="molecule type" value="Genomic_DNA"/>
</dbReference>
<dbReference type="Proteomes" id="UP000473574">
    <property type="component" value="Unassembled WGS sequence"/>
</dbReference>
<dbReference type="GO" id="GO:0030089">
    <property type="term" value="C:phycobilisome"/>
    <property type="evidence" value="ECO:0007669"/>
    <property type="project" value="UniProtKB-KW"/>
</dbReference>